<organism evidence="5 6">
    <name type="scientific">Corynebacterium aurimucosum</name>
    <dbReference type="NCBI Taxonomy" id="169292"/>
    <lineage>
        <taxon>Bacteria</taxon>
        <taxon>Bacillati</taxon>
        <taxon>Actinomycetota</taxon>
        <taxon>Actinomycetes</taxon>
        <taxon>Mycobacteriales</taxon>
        <taxon>Corynebacteriaceae</taxon>
        <taxon>Corynebacterium</taxon>
    </lineage>
</organism>
<dbReference type="Gene3D" id="3.90.780.10">
    <property type="entry name" value="5'-Nucleotidase, C-terminal domain"/>
    <property type="match status" value="1"/>
</dbReference>
<dbReference type="Pfam" id="PF02872">
    <property type="entry name" value="5_nucleotid_C"/>
    <property type="match status" value="1"/>
</dbReference>
<dbReference type="InterPro" id="IPR036907">
    <property type="entry name" value="5'-Nucleotdase_C_sf"/>
</dbReference>
<dbReference type="InterPro" id="IPR008334">
    <property type="entry name" value="5'-Nucleotdase_C"/>
</dbReference>
<dbReference type="SUPFAM" id="SSF56300">
    <property type="entry name" value="Metallo-dependent phosphatases"/>
    <property type="match status" value="1"/>
</dbReference>
<evidence type="ECO:0000313" key="6">
    <source>
        <dbReference type="Proteomes" id="UP000432568"/>
    </source>
</evidence>
<feature type="region of interest" description="Disordered" evidence="2">
    <location>
        <begin position="487"/>
        <end position="510"/>
    </location>
</feature>
<feature type="chain" id="PRO_5026375731" evidence="1">
    <location>
        <begin position="24"/>
        <end position="570"/>
    </location>
</feature>
<keyword evidence="1" id="KW-0547">Nucleotide-binding</keyword>
<keyword evidence="1" id="KW-0732">Signal</keyword>
<feature type="signal peptide" evidence="1">
    <location>
        <begin position="1"/>
        <end position="23"/>
    </location>
</feature>
<keyword evidence="3" id="KW-0812">Transmembrane</keyword>
<reference evidence="5 6" key="1">
    <citation type="submission" date="2019-07" db="EMBL/GenBank/DDBJ databases">
        <title>Draft genome of C. aurimucosum strain 332.</title>
        <authorList>
            <person name="Pacheco L.G.C."/>
            <person name="Aguiar E.R.G.R."/>
            <person name="Barberis C.M."/>
            <person name="Almuzara M.N."/>
            <person name="Traglia G.M."/>
            <person name="Santos C.S."/>
            <person name="Vay C.A."/>
            <person name="Rocha D.J.P.G."/>
        </authorList>
    </citation>
    <scope>NUCLEOTIDE SEQUENCE [LARGE SCALE GENOMIC DNA]</scope>
    <source>
        <strain evidence="5 6">332</strain>
    </source>
</reference>
<dbReference type="GO" id="GO:0000166">
    <property type="term" value="F:nucleotide binding"/>
    <property type="evidence" value="ECO:0007669"/>
    <property type="project" value="UniProtKB-KW"/>
</dbReference>
<sequence length="570" mass="61167">MRNRHTILALTALLSLNASNAIAAESDPGQAAVATGDVVYFQDMKEFEPRAWDDGSHQGGIAYLATALENIRQEEGDPIVAFGGELAAGSLFGSVFRGEPFVEAFNELGVDVGNFGNHDFDYGVDHTRSLIEKAEFPWISSNLTTQNGEPISDDGTTFTAKSGELTVGFVSLTADLDRTVAAKDVVTGDFAESARAGVNKLQEEGVDAIVLLSQISKEDTTRVMEEIPELAAALREENEAQSPEEVTYTADDRPIIAPRADYGTLVHLDVTVDRSTQKTTVKVVNHPVNPSLPANEEWKARSEKLYGELDRQLGEQLGTATQALSKAELGPLVADAYREHFDTQLGWQNGGGQRADMKEGTLTRRDAQSVLPFGNSPIAIQATGAQIKDALEKGIESNPDGGNGFPRTAGFTFDYDMNAPFGERVRAIKLDDGTSMDMNSTYSLAISNYVVNGGDKIDSFSDARVTSTGTAIDVDVFSEYIKRHGELSPLKTPDEPNDPADGGKTEESSIGSSRGAAVAIGVIAALAGAFIAFTPKSVLDGIVRYLKTFLPGSWQLNLPSDHFPLQGLHQ</sequence>
<accession>A0A6I3KDQ5</accession>
<dbReference type="GO" id="GO:0016787">
    <property type="term" value="F:hydrolase activity"/>
    <property type="evidence" value="ECO:0007669"/>
    <property type="project" value="UniProtKB-KW"/>
</dbReference>
<evidence type="ECO:0000256" key="2">
    <source>
        <dbReference type="SAM" id="MobiDB-lite"/>
    </source>
</evidence>
<dbReference type="EMBL" id="VIOG01000010">
    <property type="protein sequence ID" value="MTD92067.1"/>
    <property type="molecule type" value="Genomic_DNA"/>
</dbReference>
<gene>
    <name evidence="5" type="ORF">FME68_09425</name>
</gene>
<dbReference type="InterPro" id="IPR029052">
    <property type="entry name" value="Metallo-depent_PP-like"/>
</dbReference>
<protein>
    <submittedName>
        <fullName evidence="5">Bifunctional metallophosphatase/5'-nucleotidase</fullName>
    </submittedName>
</protein>
<feature type="domain" description="5'-Nucleotidase C-terminal" evidence="4">
    <location>
        <begin position="320"/>
        <end position="461"/>
    </location>
</feature>
<keyword evidence="3" id="KW-1133">Transmembrane helix</keyword>
<proteinExistence type="inferred from homology"/>
<dbReference type="PRINTS" id="PR01607">
    <property type="entry name" value="APYRASEFAMLY"/>
</dbReference>
<dbReference type="GO" id="GO:0009166">
    <property type="term" value="P:nucleotide catabolic process"/>
    <property type="evidence" value="ECO:0007669"/>
    <property type="project" value="InterPro"/>
</dbReference>
<feature type="transmembrane region" description="Helical" evidence="3">
    <location>
        <begin position="515"/>
        <end position="534"/>
    </location>
</feature>
<dbReference type="PANTHER" id="PTHR11575:SF24">
    <property type="entry name" value="5'-NUCLEOTIDASE"/>
    <property type="match status" value="1"/>
</dbReference>
<dbReference type="Gene3D" id="3.60.21.10">
    <property type="match status" value="1"/>
</dbReference>
<evidence type="ECO:0000256" key="1">
    <source>
        <dbReference type="RuleBase" id="RU362119"/>
    </source>
</evidence>
<dbReference type="Proteomes" id="UP000432568">
    <property type="component" value="Unassembled WGS sequence"/>
</dbReference>
<dbReference type="SUPFAM" id="SSF55816">
    <property type="entry name" value="5'-nucleotidase (syn. UDP-sugar hydrolase), C-terminal domain"/>
    <property type="match status" value="1"/>
</dbReference>
<evidence type="ECO:0000259" key="4">
    <source>
        <dbReference type="Pfam" id="PF02872"/>
    </source>
</evidence>
<evidence type="ECO:0000313" key="5">
    <source>
        <dbReference type="EMBL" id="MTD92067.1"/>
    </source>
</evidence>
<evidence type="ECO:0000256" key="3">
    <source>
        <dbReference type="SAM" id="Phobius"/>
    </source>
</evidence>
<comment type="caution">
    <text evidence="5">The sequence shown here is derived from an EMBL/GenBank/DDBJ whole genome shotgun (WGS) entry which is preliminary data.</text>
</comment>
<dbReference type="PANTHER" id="PTHR11575">
    <property type="entry name" value="5'-NUCLEOTIDASE-RELATED"/>
    <property type="match status" value="1"/>
</dbReference>
<keyword evidence="1" id="KW-0378">Hydrolase</keyword>
<dbReference type="InterPro" id="IPR006179">
    <property type="entry name" value="5_nucleotidase/apyrase"/>
</dbReference>
<dbReference type="AlphaFoldDB" id="A0A6I3KDQ5"/>
<keyword evidence="3" id="KW-0472">Membrane</keyword>
<comment type="similarity">
    <text evidence="1">Belongs to the 5'-nucleotidase family.</text>
</comment>
<name>A0A6I3KDQ5_9CORY</name>